<dbReference type="SUPFAM" id="SSF46785">
    <property type="entry name" value="Winged helix' DNA-binding domain"/>
    <property type="match status" value="1"/>
</dbReference>
<dbReference type="PANTHER" id="PTHR13887">
    <property type="entry name" value="GLUTATHIONE S-TRANSFERASE KAPPA"/>
    <property type="match status" value="1"/>
</dbReference>
<dbReference type="AlphaFoldDB" id="A0A4R4A4T7"/>
<keyword evidence="1" id="KW-0413">Isomerase</keyword>
<organism evidence="1 2">
    <name type="scientific">Marichromatium gracile</name>
    <name type="common">Chromatium gracile</name>
    <dbReference type="NCBI Taxonomy" id="1048"/>
    <lineage>
        <taxon>Bacteria</taxon>
        <taxon>Pseudomonadati</taxon>
        <taxon>Pseudomonadota</taxon>
        <taxon>Gammaproteobacteria</taxon>
        <taxon>Chromatiales</taxon>
        <taxon>Chromatiaceae</taxon>
        <taxon>Marichromatium</taxon>
    </lineage>
</organism>
<dbReference type="SUPFAM" id="SSF52833">
    <property type="entry name" value="Thioredoxin-like"/>
    <property type="match status" value="1"/>
</dbReference>
<evidence type="ECO:0000313" key="1">
    <source>
        <dbReference type="EMBL" id="TCW33208.1"/>
    </source>
</evidence>
<dbReference type="Gene3D" id="3.40.30.10">
    <property type="entry name" value="Glutaredoxin"/>
    <property type="match status" value="1"/>
</dbReference>
<proteinExistence type="predicted"/>
<gene>
    <name evidence="1" type="ORF">EDC29_11648</name>
</gene>
<dbReference type="EMBL" id="SMDC01000016">
    <property type="protein sequence ID" value="TCW33208.1"/>
    <property type="molecule type" value="Genomic_DNA"/>
</dbReference>
<dbReference type="PANTHER" id="PTHR13887:SF54">
    <property type="entry name" value="DSBA FAMILY PROTEIN"/>
    <property type="match status" value="1"/>
</dbReference>
<dbReference type="InterPro" id="IPR036249">
    <property type="entry name" value="Thioredoxin-like_sf"/>
</dbReference>
<accession>A0A4R4A4T7</accession>
<comment type="caution">
    <text evidence="1">The sequence shown here is derived from an EMBL/GenBank/DDBJ whole genome shotgun (WGS) entry which is preliminary data.</text>
</comment>
<dbReference type="CDD" id="cd03025">
    <property type="entry name" value="DsbA_FrnE_like"/>
    <property type="match status" value="1"/>
</dbReference>
<dbReference type="RefSeq" id="WP_123142682.1">
    <property type="nucleotide sequence ID" value="NZ_NRRH01000090.1"/>
</dbReference>
<dbReference type="Proteomes" id="UP000295247">
    <property type="component" value="Unassembled WGS sequence"/>
</dbReference>
<sequence>MTDQPPLELLAFTDPVCTWCWGSEPVLRALRIGYGDQLRIRPVMGGLVEDIRTFYDRANAIGGDPEQANAAIAAHWLEASARHGMPVRSEGFRLFGAETVSTHPQNIACKAAELTDPRLAPRYLRRLREASAAEARETGRREVLIELADEVGLDLATFIGRLEDGSAEHAFRADLALTRRAGVRGFPSFRLVFGERALALHGYQGLANMRAVIESLSEGALCWRAPRGGAEGLLELIHTLGRMAPVELATILELSVPELERHLAVLEGAGSVRRVVAGNGCFWEAVGGAAGCDPAAGLCVA</sequence>
<dbReference type="InterPro" id="IPR036390">
    <property type="entry name" value="WH_DNA-bd_sf"/>
</dbReference>
<dbReference type="Pfam" id="PF13743">
    <property type="entry name" value="Thioredoxin_5"/>
    <property type="match status" value="1"/>
</dbReference>
<reference evidence="1 2" key="1">
    <citation type="submission" date="2019-03" db="EMBL/GenBank/DDBJ databases">
        <title>Genomic Encyclopedia of Type Strains, Phase IV (KMG-IV): sequencing the most valuable type-strain genomes for metagenomic binning, comparative biology and taxonomic classification.</title>
        <authorList>
            <person name="Goeker M."/>
        </authorList>
    </citation>
    <scope>NUCLEOTIDE SEQUENCE [LARGE SCALE GENOMIC DNA]</scope>
    <source>
        <strain evidence="1 2">DSM 203</strain>
    </source>
</reference>
<protein>
    <submittedName>
        <fullName evidence="1">Putative DsbA family dithiol-disulfide isomerase</fullName>
    </submittedName>
</protein>
<name>A0A4R4A4T7_MARGR</name>
<dbReference type="GO" id="GO:0016853">
    <property type="term" value="F:isomerase activity"/>
    <property type="evidence" value="ECO:0007669"/>
    <property type="project" value="UniProtKB-KW"/>
</dbReference>
<dbReference type="Gene3D" id="1.10.472.60">
    <property type="entry name" value="putative protein disulfide isomerase domain"/>
    <property type="match status" value="1"/>
</dbReference>
<evidence type="ECO:0000313" key="2">
    <source>
        <dbReference type="Proteomes" id="UP000295247"/>
    </source>
</evidence>